<dbReference type="InterPro" id="IPR036890">
    <property type="entry name" value="HATPase_C_sf"/>
</dbReference>
<comment type="subcellular location">
    <subcellularLocation>
        <location evidence="2">Cell membrane</location>
        <topology evidence="2">Multi-pass membrane protein</topology>
    </subcellularLocation>
</comment>
<evidence type="ECO:0000256" key="1">
    <source>
        <dbReference type="ARBA" id="ARBA00000085"/>
    </source>
</evidence>
<evidence type="ECO:0000313" key="17">
    <source>
        <dbReference type="Proteomes" id="UP000515703"/>
    </source>
</evidence>
<evidence type="ECO:0000256" key="5">
    <source>
        <dbReference type="ARBA" id="ARBA00022553"/>
    </source>
</evidence>
<dbReference type="SUPFAM" id="SSF158472">
    <property type="entry name" value="HAMP domain-like"/>
    <property type="match status" value="1"/>
</dbReference>
<dbReference type="EMBL" id="AP023368">
    <property type="protein sequence ID" value="BCJ97040.1"/>
    <property type="molecule type" value="Genomic_DNA"/>
</dbReference>
<proteinExistence type="predicted"/>
<comment type="catalytic activity">
    <reaction evidence="1">
        <text>ATP + protein L-histidine = ADP + protein N-phospho-L-histidine.</text>
        <dbReference type="EC" id="2.7.13.3"/>
    </reaction>
</comment>
<evidence type="ECO:0000256" key="4">
    <source>
        <dbReference type="ARBA" id="ARBA00022475"/>
    </source>
</evidence>
<dbReference type="GO" id="GO:0005886">
    <property type="term" value="C:plasma membrane"/>
    <property type="evidence" value="ECO:0007669"/>
    <property type="project" value="UniProtKB-SubCell"/>
</dbReference>
<dbReference type="InterPro" id="IPR003594">
    <property type="entry name" value="HATPase_dom"/>
</dbReference>
<dbReference type="SUPFAM" id="SSF47384">
    <property type="entry name" value="Homodimeric domain of signal transducing histidine kinase"/>
    <property type="match status" value="1"/>
</dbReference>
<keyword evidence="17" id="KW-1185">Reference proteome</keyword>
<evidence type="ECO:0000256" key="13">
    <source>
        <dbReference type="ARBA" id="ARBA00023136"/>
    </source>
</evidence>
<dbReference type="EC" id="2.7.13.3" evidence="3"/>
<dbReference type="PRINTS" id="PR00344">
    <property type="entry name" value="BCTRLSENSOR"/>
</dbReference>
<dbReference type="PANTHER" id="PTHR45528:SF1">
    <property type="entry name" value="SENSOR HISTIDINE KINASE CPXA"/>
    <property type="match status" value="1"/>
</dbReference>
<keyword evidence="7 14" id="KW-0812">Transmembrane</keyword>
<keyword evidence="10" id="KW-0067">ATP-binding</keyword>
<reference evidence="16 17" key="2">
    <citation type="submission" date="2020-08" db="EMBL/GenBank/DDBJ databases">
        <authorList>
            <person name="Ueki A."/>
            <person name="Tonouchi A."/>
        </authorList>
    </citation>
    <scope>NUCLEOTIDE SEQUENCE [LARGE SCALE GENOMIC DNA]</scope>
    <source>
        <strain evidence="16 17">CTTW</strain>
    </source>
</reference>
<keyword evidence="4" id="KW-1003">Cell membrane</keyword>
<dbReference type="InterPro" id="IPR005467">
    <property type="entry name" value="His_kinase_dom"/>
</dbReference>
<dbReference type="GO" id="GO:0000155">
    <property type="term" value="F:phosphorelay sensor kinase activity"/>
    <property type="evidence" value="ECO:0007669"/>
    <property type="project" value="InterPro"/>
</dbReference>
<evidence type="ECO:0000256" key="2">
    <source>
        <dbReference type="ARBA" id="ARBA00004651"/>
    </source>
</evidence>
<dbReference type="Gene3D" id="6.10.340.10">
    <property type="match status" value="1"/>
</dbReference>
<dbReference type="PANTHER" id="PTHR45528">
    <property type="entry name" value="SENSOR HISTIDINE KINASE CPXA"/>
    <property type="match status" value="1"/>
</dbReference>
<keyword evidence="9" id="KW-0418">Kinase</keyword>
<evidence type="ECO:0000256" key="8">
    <source>
        <dbReference type="ARBA" id="ARBA00022741"/>
    </source>
</evidence>
<evidence type="ECO:0000259" key="15">
    <source>
        <dbReference type="PROSITE" id="PS50109"/>
    </source>
</evidence>
<keyword evidence="11 14" id="KW-1133">Transmembrane helix</keyword>
<dbReference type="InterPro" id="IPR036097">
    <property type="entry name" value="HisK_dim/P_sf"/>
</dbReference>
<accession>A0A7I8DF61</accession>
<dbReference type="Proteomes" id="UP000515703">
    <property type="component" value="Chromosome"/>
</dbReference>
<dbReference type="SMART" id="SM00388">
    <property type="entry name" value="HisKA"/>
    <property type="match status" value="1"/>
</dbReference>
<keyword evidence="6" id="KW-0808">Transferase</keyword>
<keyword evidence="13 14" id="KW-0472">Membrane</keyword>
<dbReference type="CDD" id="cd00075">
    <property type="entry name" value="HATPase"/>
    <property type="match status" value="1"/>
</dbReference>
<evidence type="ECO:0000256" key="7">
    <source>
        <dbReference type="ARBA" id="ARBA00022692"/>
    </source>
</evidence>
<dbReference type="Pfam" id="PF00512">
    <property type="entry name" value="HisKA"/>
    <property type="match status" value="1"/>
</dbReference>
<organism evidence="16 17">
    <name type="scientific">Anaerocolumna chitinilytica</name>
    <dbReference type="NCBI Taxonomy" id="1727145"/>
    <lineage>
        <taxon>Bacteria</taxon>
        <taxon>Bacillati</taxon>
        <taxon>Bacillota</taxon>
        <taxon>Clostridia</taxon>
        <taxon>Lachnospirales</taxon>
        <taxon>Lachnospiraceae</taxon>
        <taxon>Anaerocolumna</taxon>
    </lineage>
</organism>
<dbReference type="KEGG" id="acht:bsdcttw_00810"/>
<keyword evidence="5" id="KW-0597">Phosphoprotein</keyword>
<evidence type="ECO:0000256" key="12">
    <source>
        <dbReference type="ARBA" id="ARBA00023012"/>
    </source>
</evidence>
<dbReference type="PROSITE" id="PS50109">
    <property type="entry name" value="HIS_KIN"/>
    <property type="match status" value="1"/>
</dbReference>
<dbReference type="CDD" id="cd06225">
    <property type="entry name" value="HAMP"/>
    <property type="match status" value="1"/>
</dbReference>
<dbReference type="Pfam" id="PF02518">
    <property type="entry name" value="HATPase_c"/>
    <property type="match status" value="1"/>
</dbReference>
<name>A0A7I8DF61_9FIRM</name>
<protein>
    <recommendedName>
        <fullName evidence="3">histidine kinase</fullName>
        <ecNumber evidence="3">2.7.13.3</ecNumber>
    </recommendedName>
</protein>
<feature type="transmembrane region" description="Helical" evidence="14">
    <location>
        <begin position="91"/>
        <end position="111"/>
    </location>
</feature>
<dbReference type="SUPFAM" id="SSF55874">
    <property type="entry name" value="ATPase domain of HSP90 chaperone/DNA topoisomerase II/histidine kinase"/>
    <property type="match status" value="1"/>
</dbReference>
<dbReference type="RefSeq" id="WP_185257507.1">
    <property type="nucleotide sequence ID" value="NZ_AP023368.1"/>
</dbReference>
<reference evidence="16 17" key="1">
    <citation type="submission" date="2020-08" db="EMBL/GenBank/DDBJ databases">
        <title>Draft genome sequencing of an Anaerocolumna strain isolated from anoxic soil subjected to BSD treatment.</title>
        <authorList>
            <person name="Uek A."/>
            <person name="Tonouchi A."/>
        </authorList>
    </citation>
    <scope>NUCLEOTIDE SEQUENCE [LARGE SCALE GENOMIC DNA]</scope>
    <source>
        <strain evidence="16 17">CTTW</strain>
    </source>
</reference>
<dbReference type="AlphaFoldDB" id="A0A7I8DF61"/>
<gene>
    <name evidence="16" type="ORF">bsdcttw_00810</name>
</gene>
<keyword evidence="8" id="KW-0547">Nucleotide-binding</keyword>
<evidence type="ECO:0000256" key="9">
    <source>
        <dbReference type="ARBA" id="ARBA00022777"/>
    </source>
</evidence>
<evidence type="ECO:0000256" key="14">
    <source>
        <dbReference type="SAM" id="Phobius"/>
    </source>
</evidence>
<dbReference type="InterPro" id="IPR004358">
    <property type="entry name" value="Sig_transdc_His_kin-like_C"/>
</dbReference>
<dbReference type="CDD" id="cd00082">
    <property type="entry name" value="HisKA"/>
    <property type="match status" value="1"/>
</dbReference>
<dbReference type="GO" id="GO:0005524">
    <property type="term" value="F:ATP binding"/>
    <property type="evidence" value="ECO:0007669"/>
    <property type="project" value="UniProtKB-KW"/>
</dbReference>
<dbReference type="InterPro" id="IPR003661">
    <property type="entry name" value="HisK_dim/P_dom"/>
</dbReference>
<dbReference type="Gene3D" id="3.30.565.10">
    <property type="entry name" value="Histidine kinase-like ATPase, C-terminal domain"/>
    <property type="match status" value="1"/>
</dbReference>
<evidence type="ECO:0000256" key="11">
    <source>
        <dbReference type="ARBA" id="ARBA00022989"/>
    </source>
</evidence>
<keyword evidence="12" id="KW-0902">Two-component regulatory system</keyword>
<dbReference type="Gene3D" id="1.10.287.130">
    <property type="match status" value="1"/>
</dbReference>
<dbReference type="InterPro" id="IPR050398">
    <property type="entry name" value="HssS/ArlS-like"/>
</dbReference>
<sequence length="390" mass="44175">MKGKLLAITACFAGVILLISLLLAYSVKAETKEEKKAEHIVALNEISQLANQAITDNDKITEELLQEKIKILTKNIRTDTYQSSDTLYRTILLLGAGSLTYLFLVFLYVYLSILRPFDKLKNYAESISKGNFEVALDYERSNYFGAFTWAFDQMRKEITSARSCEQEAIDNNKTVIATLSHDIKTPIASIRAYTEGLEANMDSTAEKRARYLGVIMKKCDEVTKLTNDLFLHSISDLDKLKVVSEEVELCSYLNHILEEINGAYRDVFFTKPGFDLYVSIDRNRTLQLAENLINNARKYAKSNIDVMVKKEDYNAIISFRDYGPGVSDKDLPFLFDKFYRGRNCGKEQGSGLGLYIVRYIAEQMMGTVTLINHTDGLEVVVSLPIISHSL</sequence>
<evidence type="ECO:0000313" key="16">
    <source>
        <dbReference type="EMBL" id="BCJ97040.1"/>
    </source>
</evidence>
<evidence type="ECO:0000256" key="6">
    <source>
        <dbReference type="ARBA" id="ARBA00022679"/>
    </source>
</evidence>
<feature type="domain" description="Histidine kinase" evidence="15">
    <location>
        <begin position="178"/>
        <end position="387"/>
    </location>
</feature>
<evidence type="ECO:0000256" key="10">
    <source>
        <dbReference type="ARBA" id="ARBA00022840"/>
    </source>
</evidence>
<evidence type="ECO:0000256" key="3">
    <source>
        <dbReference type="ARBA" id="ARBA00012438"/>
    </source>
</evidence>
<dbReference type="SMART" id="SM00387">
    <property type="entry name" value="HATPase_c"/>
    <property type="match status" value="1"/>
</dbReference>